<organism evidence="3 4">
    <name type="scientific">Brachymonas denitrificans DSM 15123</name>
    <dbReference type="NCBI Taxonomy" id="1121117"/>
    <lineage>
        <taxon>Bacteria</taxon>
        <taxon>Pseudomonadati</taxon>
        <taxon>Pseudomonadota</taxon>
        <taxon>Betaproteobacteria</taxon>
        <taxon>Burkholderiales</taxon>
        <taxon>Comamonadaceae</taxon>
        <taxon>Brachymonas</taxon>
    </lineage>
</organism>
<name>A0A1H8DGW8_9BURK</name>
<dbReference type="AlphaFoldDB" id="A0A1H8DGW8"/>
<dbReference type="InterPro" id="IPR001455">
    <property type="entry name" value="TusA-like"/>
</dbReference>
<dbReference type="CDD" id="cd00291">
    <property type="entry name" value="SirA_YedF_YeeD"/>
    <property type="match status" value="1"/>
</dbReference>
<keyword evidence="3" id="KW-0808">Transferase</keyword>
<comment type="similarity">
    <text evidence="1">Belongs to the sulfur carrier protein TusA family.</text>
</comment>
<dbReference type="Gene3D" id="3.30.110.40">
    <property type="entry name" value="TusA-like domain"/>
    <property type="match status" value="1"/>
</dbReference>
<dbReference type="PROSITE" id="PS01148">
    <property type="entry name" value="UPF0033"/>
    <property type="match status" value="1"/>
</dbReference>
<dbReference type="InterPro" id="IPR036868">
    <property type="entry name" value="TusA-like_sf"/>
</dbReference>
<dbReference type="Proteomes" id="UP000199531">
    <property type="component" value="Unassembled WGS sequence"/>
</dbReference>
<evidence type="ECO:0000313" key="3">
    <source>
        <dbReference type="EMBL" id="SEN05717.1"/>
    </source>
</evidence>
<dbReference type="PANTHER" id="PTHR33279:SF2">
    <property type="entry name" value="SULFUR CARRIER PROTEIN TUSA"/>
    <property type="match status" value="1"/>
</dbReference>
<protein>
    <submittedName>
        <fullName evidence="3">Sulfurtransferase TusA</fullName>
    </submittedName>
</protein>
<gene>
    <name evidence="3" type="ORF">SAMN02745977_00297</name>
</gene>
<dbReference type="PANTHER" id="PTHR33279">
    <property type="entry name" value="SULFUR CARRIER PROTEIN YEDF-RELATED"/>
    <property type="match status" value="1"/>
</dbReference>
<evidence type="ECO:0000313" key="4">
    <source>
        <dbReference type="Proteomes" id="UP000199531"/>
    </source>
</evidence>
<dbReference type="EMBL" id="FOCW01000001">
    <property type="protein sequence ID" value="SEN05717.1"/>
    <property type="molecule type" value="Genomic_DNA"/>
</dbReference>
<sequence>MPTDASATPLHHDTEIDTSGLQCPLPILRAKKALNAMESGQVLRVITTDPGAERDFQAFAVQTGNTLLSQQMDGQRGVHYLRRR</sequence>
<dbReference type="STRING" id="1121117.SAMN02745977_00297"/>
<dbReference type="GO" id="GO:0016740">
    <property type="term" value="F:transferase activity"/>
    <property type="evidence" value="ECO:0007669"/>
    <property type="project" value="UniProtKB-KW"/>
</dbReference>
<proteinExistence type="inferred from homology"/>
<dbReference type="OrthoDB" id="9797551at2"/>
<dbReference type="RefSeq" id="WP_091813042.1">
    <property type="nucleotide sequence ID" value="NZ_FOCW01000001.1"/>
</dbReference>
<evidence type="ECO:0000259" key="2">
    <source>
        <dbReference type="PROSITE" id="PS01148"/>
    </source>
</evidence>
<evidence type="ECO:0000256" key="1">
    <source>
        <dbReference type="ARBA" id="ARBA00008984"/>
    </source>
</evidence>
<accession>A0A1H8DGW8</accession>
<reference evidence="3 4" key="1">
    <citation type="submission" date="2016-10" db="EMBL/GenBank/DDBJ databases">
        <authorList>
            <person name="de Groot N.N."/>
        </authorList>
    </citation>
    <scope>NUCLEOTIDE SEQUENCE [LARGE SCALE GENOMIC DNA]</scope>
    <source>
        <strain evidence="3 4">DSM 15123</strain>
    </source>
</reference>
<feature type="domain" description="UPF0033" evidence="2">
    <location>
        <begin position="16"/>
        <end position="40"/>
    </location>
</feature>
<dbReference type="SUPFAM" id="SSF64307">
    <property type="entry name" value="SirA-like"/>
    <property type="match status" value="1"/>
</dbReference>
<dbReference type="Pfam" id="PF01206">
    <property type="entry name" value="TusA"/>
    <property type="match status" value="1"/>
</dbReference>
<keyword evidence="4" id="KW-1185">Reference proteome</keyword>